<dbReference type="GO" id="GO:0061574">
    <property type="term" value="C:ASAP complex"/>
    <property type="evidence" value="ECO:0007669"/>
    <property type="project" value="TreeGrafter"/>
</dbReference>
<dbReference type="InterPro" id="IPR035979">
    <property type="entry name" value="RBD_domain_sf"/>
</dbReference>
<reference evidence="2" key="1">
    <citation type="journal article" date="2020" name="Stud. Mycol.">
        <title>101 Dothideomycetes genomes: a test case for predicting lifestyles and emergence of pathogens.</title>
        <authorList>
            <person name="Haridas S."/>
            <person name="Albert R."/>
            <person name="Binder M."/>
            <person name="Bloem J."/>
            <person name="Labutti K."/>
            <person name="Salamov A."/>
            <person name="Andreopoulos B."/>
            <person name="Baker S."/>
            <person name="Barry K."/>
            <person name="Bills G."/>
            <person name="Bluhm B."/>
            <person name="Cannon C."/>
            <person name="Castanera R."/>
            <person name="Culley D."/>
            <person name="Daum C."/>
            <person name="Ezra D."/>
            <person name="Gonzalez J."/>
            <person name="Henrissat B."/>
            <person name="Kuo A."/>
            <person name="Liang C."/>
            <person name="Lipzen A."/>
            <person name="Lutzoni F."/>
            <person name="Magnuson J."/>
            <person name="Mondo S."/>
            <person name="Nolan M."/>
            <person name="Ohm R."/>
            <person name="Pangilinan J."/>
            <person name="Park H.-J."/>
            <person name="Ramirez L."/>
            <person name="Alfaro M."/>
            <person name="Sun H."/>
            <person name="Tritt A."/>
            <person name="Yoshinaga Y."/>
            <person name="Zwiers L.-H."/>
            <person name="Turgeon B."/>
            <person name="Goodwin S."/>
            <person name="Spatafora J."/>
            <person name="Crous P."/>
            <person name="Grigoriev I."/>
        </authorList>
    </citation>
    <scope>NUCLEOTIDE SEQUENCE</scope>
    <source>
        <strain evidence="2">CBS 121739</strain>
    </source>
</reference>
<dbReference type="PANTHER" id="PTHR15481:SF0">
    <property type="entry name" value="LD23870P-RELATED"/>
    <property type="match status" value="1"/>
</dbReference>
<dbReference type="EMBL" id="ML996567">
    <property type="protein sequence ID" value="KAF2761378.1"/>
    <property type="molecule type" value="Genomic_DNA"/>
</dbReference>
<sequence length="137" mass="15164">MNKHFNHNRGTAYITYFAAADAESAVAHMHEGQLDGMVLNVSIVLPRPDQSPTHRLQGLDHLRQGEEEALEAIDDVIVHLQLEEMEDDGEVHHIVATVPLVEAEAAAVVQEVETGVNTNIDTHVLHAQFRARSLFAM</sequence>
<dbReference type="RefSeq" id="XP_033603829.1">
    <property type="nucleotide sequence ID" value="XM_033740274.1"/>
</dbReference>
<evidence type="ECO:0000313" key="2">
    <source>
        <dbReference type="EMBL" id="KAF2761378.1"/>
    </source>
</evidence>
<dbReference type="PANTHER" id="PTHR15481">
    <property type="entry name" value="RIBONUCLEIC ACID BINDING PROTEIN S1"/>
    <property type="match status" value="1"/>
</dbReference>
<dbReference type="GO" id="GO:0005654">
    <property type="term" value="C:nucleoplasm"/>
    <property type="evidence" value="ECO:0007669"/>
    <property type="project" value="TreeGrafter"/>
</dbReference>
<keyword evidence="3" id="KW-1185">Reference proteome</keyword>
<proteinExistence type="predicted"/>
<evidence type="ECO:0000256" key="1">
    <source>
        <dbReference type="ARBA" id="ARBA00022884"/>
    </source>
</evidence>
<name>A0A6A6WEX9_9PEZI</name>
<evidence type="ECO:0000313" key="3">
    <source>
        <dbReference type="Proteomes" id="UP000799437"/>
    </source>
</evidence>
<organism evidence="2 3">
    <name type="scientific">Pseudovirgaria hyperparasitica</name>
    <dbReference type="NCBI Taxonomy" id="470096"/>
    <lineage>
        <taxon>Eukaryota</taxon>
        <taxon>Fungi</taxon>
        <taxon>Dikarya</taxon>
        <taxon>Ascomycota</taxon>
        <taxon>Pezizomycotina</taxon>
        <taxon>Dothideomycetes</taxon>
        <taxon>Dothideomycetes incertae sedis</taxon>
        <taxon>Acrospermales</taxon>
        <taxon>Acrospermaceae</taxon>
        <taxon>Pseudovirgaria</taxon>
    </lineage>
</organism>
<dbReference type="Proteomes" id="UP000799437">
    <property type="component" value="Unassembled WGS sequence"/>
</dbReference>
<accession>A0A6A6WEX9</accession>
<dbReference type="InterPro" id="IPR012677">
    <property type="entry name" value="Nucleotide-bd_a/b_plait_sf"/>
</dbReference>
<protein>
    <recommendedName>
        <fullName evidence="4">RRM domain-containing protein</fullName>
    </recommendedName>
</protein>
<dbReference type="SUPFAM" id="SSF54928">
    <property type="entry name" value="RNA-binding domain, RBD"/>
    <property type="match status" value="1"/>
</dbReference>
<dbReference type="GeneID" id="54481328"/>
<dbReference type="GO" id="GO:0003723">
    <property type="term" value="F:RNA binding"/>
    <property type="evidence" value="ECO:0007669"/>
    <property type="project" value="UniProtKB-KW"/>
</dbReference>
<gene>
    <name evidence="2" type="ORF">EJ05DRAFT_262606</name>
</gene>
<evidence type="ECO:0008006" key="4">
    <source>
        <dbReference type="Google" id="ProtNLM"/>
    </source>
</evidence>
<dbReference type="GO" id="GO:0005737">
    <property type="term" value="C:cytoplasm"/>
    <property type="evidence" value="ECO:0007669"/>
    <property type="project" value="TreeGrafter"/>
</dbReference>
<dbReference type="OrthoDB" id="252020at2759"/>
<keyword evidence="1" id="KW-0694">RNA-binding</keyword>
<dbReference type="AlphaFoldDB" id="A0A6A6WEX9"/>
<dbReference type="Gene3D" id="3.30.70.330">
    <property type="match status" value="1"/>
</dbReference>
<dbReference type="GO" id="GO:0000398">
    <property type="term" value="P:mRNA splicing, via spliceosome"/>
    <property type="evidence" value="ECO:0007669"/>
    <property type="project" value="TreeGrafter"/>
</dbReference>